<protein>
    <recommendedName>
        <fullName evidence="2">Transposase MuDR plant domain-containing protein</fullName>
    </recommendedName>
</protein>
<dbReference type="Pfam" id="PF03108">
    <property type="entry name" value="DBD_Tnp_Mut"/>
    <property type="match status" value="1"/>
</dbReference>
<evidence type="ECO:0000313" key="4">
    <source>
        <dbReference type="Proteomes" id="UP000712281"/>
    </source>
</evidence>
<reference evidence="3" key="1">
    <citation type="submission" date="2019-12" db="EMBL/GenBank/DDBJ databases">
        <title>Genome sequencing and annotation of Brassica cretica.</title>
        <authorList>
            <person name="Studholme D.J."/>
            <person name="Sarris P.F."/>
        </authorList>
    </citation>
    <scope>NUCLEOTIDE SEQUENCE</scope>
    <source>
        <strain evidence="3">PFS-001/15</strain>
        <tissue evidence="3">Leaf</tissue>
    </source>
</reference>
<feature type="domain" description="Transposase MuDR plant" evidence="2">
    <location>
        <begin position="37"/>
        <end position="78"/>
    </location>
</feature>
<organism evidence="3 4">
    <name type="scientific">Brassica cretica</name>
    <name type="common">Mustard</name>
    <dbReference type="NCBI Taxonomy" id="69181"/>
    <lineage>
        <taxon>Eukaryota</taxon>
        <taxon>Viridiplantae</taxon>
        <taxon>Streptophyta</taxon>
        <taxon>Embryophyta</taxon>
        <taxon>Tracheophyta</taxon>
        <taxon>Spermatophyta</taxon>
        <taxon>Magnoliopsida</taxon>
        <taxon>eudicotyledons</taxon>
        <taxon>Gunneridae</taxon>
        <taxon>Pentapetalae</taxon>
        <taxon>rosids</taxon>
        <taxon>malvids</taxon>
        <taxon>Brassicales</taxon>
        <taxon>Brassicaceae</taxon>
        <taxon>Brassiceae</taxon>
        <taxon>Brassica</taxon>
    </lineage>
</organism>
<evidence type="ECO:0000313" key="3">
    <source>
        <dbReference type="EMBL" id="KAF2608244.1"/>
    </source>
</evidence>
<gene>
    <name evidence="3" type="ORF">F2Q68_00045018</name>
</gene>
<feature type="region of interest" description="Disordered" evidence="1">
    <location>
        <begin position="1"/>
        <end position="24"/>
    </location>
</feature>
<dbReference type="InterPro" id="IPR004332">
    <property type="entry name" value="Transposase_MuDR"/>
</dbReference>
<dbReference type="EMBL" id="QGKW02000276">
    <property type="protein sequence ID" value="KAF2608244.1"/>
    <property type="molecule type" value="Genomic_DNA"/>
</dbReference>
<proteinExistence type="predicted"/>
<evidence type="ECO:0000259" key="2">
    <source>
        <dbReference type="Pfam" id="PF03108"/>
    </source>
</evidence>
<accession>A0A8S9LL41</accession>
<comment type="caution">
    <text evidence="3">The sequence shown here is derived from an EMBL/GenBank/DDBJ whole genome shotgun (WGS) entry which is preliminary data.</text>
</comment>
<dbReference type="AlphaFoldDB" id="A0A8S9LL41"/>
<feature type="compositionally biased region" description="Polar residues" evidence="1">
    <location>
        <begin position="12"/>
        <end position="22"/>
    </location>
</feature>
<evidence type="ECO:0000256" key="1">
    <source>
        <dbReference type="SAM" id="MobiDB-lite"/>
    </source>
</evidence>
<dbReference type="Proteomes" id="UP000712281">
    <property type="component" value="Unassembled WGS sequence"/>
</dbReference>
<name>A0A8S9LL41_BRACR</name>
<sequence>MKPSHETMKTMKPSQLRKSGTIKTGDISSGKKELIMKLHKLSVIERFDFSIKKSWKNLFYAKCFVPGCSWKICAATMSGSSPEFLVRKYTDLHTCYAVDRYSRHRQANAKCIDRMYVEGFSGDPSDPDPDPVMAGAVARILKRVGLPPLGVLDVLSIGSLPVLAYIYFRQEKQFAWLDEQEKRVNATVADMRARGIIRDR</sequence>